<keyword evidence="2" id="KW-1185">Reference proteome</keyword>
<dbReference type="EMBL" id="AKCV02000006">
    <property type="protein sequence ID" value="TMS59631.1"/>
    <property type="molecule type" value="Genomic_DNA"/>
</dbReference>
<accession>A0ACD3STY8</accession>
<name>A0ACD3STY8_9BURK</name>
<organism evidence="1 2">
    <name type="scientific">Imbroritus primus</name>
    <dbReference type="NCBI Taxonomy" id="3058603"/>
    <lineage>
        <taxon>Bacteria</taxon>
        <taxon>Pseudomonadati</taxon>
        <taxon>Pseudomonadota</taxon>
        <taxon>Betaproteobacteria</taxon>
        <taxon>Burkholderiales</taxon>
        <taxon>Burkholderiaceae</taxon>
        <taxon>Imbroritus</taxon>
    </lineage>
</organism>
<comment type="caution">
    <text evidence="1">The sequence shown here is derived from an EMBL/GenBank/DDBJ whole genome shotgun (WGS) entry which is preliminary data.</text>
</comment>
<dbReference type="Proteomes" id="UP000004277">
    <property type="component" value="Unassembled WGS sequence"/>
</dbReference>
<evidence type="ECO:0000313" key="1">
    <source>
        <dbReference type="EMBL" id="TMS59631.1"/>
    </source>
</evidence>
<proteinExistence type="predicted"/>
<reference evidence="1" key="1">
    <citation type="submission" date="2019-05" db="EMBL/GenBank/DDBJ databases">
        <title>Revised genome assembly of Burkholderiaceae (previously Ralstonia) sp. PBA.</title>
        <authorList>
            <person name="Gan H.M."/>
        </authorList>
    </citation>
    <scope>NUCLEOTIDE SEQUENCE</scope>
    <source>
        <strain evidence="1">PBA</strain>
    </source>
</reference>
<gene>
    <name evidence="1" type="ORF">MW7_001865</name>
</gene>
<sequence length="200" mass="22714">MTRPSRFPSQAMDSPDDTDDQDLPKSKSQRKREMTALQDLGAEIEALPKEKFKRVPLPEHVAEALLEARRISNHEGKRRQMQYVGKVMRSLDEAEVAAIRRVLDTFKGASRAETARLHLIERWRDRLLADDGAMTAFCTEHPDADVQALRTLVRNARREAQMQKPPRASREIFQMVKAVLDAAAGDTPTHDRSPDDDSED</sequence>
<protein>
    <submittedName>
        <fullName evidence="1">DUF615 domain-containing protein</fullName>
    </submittedName>
</protein>
<evidence type="ECO:0000313" key="2">
    <source>
        <dbReference type="Proteomes" id="UP000004277"/>
    </source>
</evidence>